<dbReference type="Proteomes" id="UP000221538">
    <property type="component" value="Unassembled WGS sequence"/>
</dbReference>
<accession>A0A292ZAY2</accession>
<evidence type="ECO:0000259" key="13">
    <source>
        <dbReference type="Pfam" id="PF00593"/>
    </source>
</evidence>
<keyword evidence="2 11" id="KW-0813">Transport</keyword>
<dbReference type="SUPFAM" id="SSF56935">
    <property type="entry name" value="Porins"/>
    <property type="match status" value="1"/>
</dbReference>
<dbReference type="GO" id="GO:0009279">
    <property type="term" value="C:cell outer membrane"/>
    <property type="evidence" value="ECO:0007669"/>
    <property type="project" value="UniProtKB-SubCell"/>
</dbReference>
<reference evidence="15 16" key="1">
    <citation type="journal article" date="2013" name="Biodegradation">
        <title>Occurrence of 4-tert-butylphenol (4-t-BP) biodegradation in an aquatic sample caused by the presence of Spirodela polyrrhiza and isolation of a 4-t-BP-utilizing bacterium.</title>
        <authorList>
            <person name="Ogata Y."/>
            <person name="Toyama T."/>
            <person name="Yu N."/>
            <person name="Wang X."/>
            <person name="Sei K."/>
            <person name="Ike M."/>
        </authorList>
    </citation>
    <scope>NUCLEOTIDE SEQUENCE [LARGE SCALE GENOMIC DNA]</scope>
    <source>
        <strain evidence="15 16">OMI</strain>
    </source>
</reference>
<dbReference type="InterPro" id="IPR000531">
    <property type="entry name" value="Beta-barrel_TonB"/>
</dbReference>
<dbReference type="GO" id="GO:0006826">
    <property type="term" value="P:iron ion transport"/>
    <property type="evidence" value="ECO:0007669"/>
    <property type="project" value="UniProtKB-KW"/>
</dbReference>
<keyword evidence="7" id="KW-0406">Ion transport</keyword>
<evidence type="ECO:0000256" key="11">
    <source>
        <dbReference type="PROSITE-ProRule" id="PRU01360"/>
    </source>
</evidence>
<keyword evidence="4" id="KW-0410">Iron transport</keyword>
<organism evidence="15 16">
    <name type="scientific">Sphingobium fuliginis (strain ATCC 27551)</name>
    <dbReference type="NCBI Taxonomy" id="336203"/>
    <lineage>
        <taxon>Bacteria</taxon>
        <taxon>Pseudomonadati</taxon>
        <taxon>Pseudomonadota</taxon>
        <taxon>Alphaproteobacteria</taxon>
        <taxon>Sphingomonadales</taxon>
        <taxon>Sphingomonadaceae</taxon>
        <taxon>Sphingobium</taxon>
    </lineage>
</organism>
<keyword evidence="9 11" id="KW-0472">Membrane</keyword>
<dbReference type="PROSITE" id="PS52016">
    <property type="entry name" value="TONB_DEPENDENT_REC_3"/>
    <property type="match status" value="1"/>
</dbReference>
<dbReference type="InterPro" id="IPR012910">
    <property type="entry name" value="Plug_dom"/>
</dbReference>
<comment type="similarity">
    <text evidence="11 12">Belongs to the TonB-dependent receptor family.</text>
</comment>
<evidence type="ECO:0000256" key="8">
    <source>
        <dbReference type="ARBA" id="ARBA00023077"/>
    </source>
</evidence>
<feature type="domain" description="TonB-dependent receptor-like beta-barrel" evidence="13">
    <location>
        <begin position="233"/>
        <end position="646"/>
    </location>
</feature>
<dbReference type="PANTHER" id="PTHR32552">
    <property type="entry name" value="FERRICHROME IRON RECEPTOR-RELATED"/>
    <property type="match status" value="1"/>
</dbReference>
<comment type="caution">
    <text evidence="15">The sequence shown here is derived from an EMBL/GenBank/DDBJ whole genome shotgun (WGS) entry which is preliminary data.</text>
</comment>
<dbReference type="AlphaFoldDB" id="A0A292ZAY2"/>
<feature type="domain" description="TonB-dependent receptor plug" evidence="14">
    <location>
        <begin position="11"/>
        <end position="117"/>
    </location>
</feature>
<sequence>MLTAQRRTERLQDVPISLQVMTGENLERSGASTFAAIKDMVPSLQIQSTPSNKYILVRGLGTVSPNPSLDQSVSLYLDGLYAGRNRQVNPPLYDIARFEVYRGPQGALLGKNTASGAISVVTRDPNPNRAEYGGDALYNFSRQGIDLFGFASSPLTDTLSARLALKYTNMPGYVHNTVTGKDNPKTEDFSGRLTLKFSPSSDVDAVLKVQIDRLRTSGTNFVTSAPGVKPVYESNAIGGFGYTAGDRQNGENGTLKIDYQLGGATLSSISGYAAYRGRQVSPASQRNPELLVAVYDEDFKQYSQELRLTSETGKPIEYIFGLYYDHSKYFVGSPLAYALAGGGAVEGKFNQDSDTYSAYGQLTWHVSEGLRALGSLRYTNTLKDADFALISVSGTPLKAPFSIPRQERSEVHVDPSITLQADVSRDVMVYATYARGSKSGGFVSNTRTVTPATFSFSPEQSRNIEAGIKSQFFDRRVTVNLSAYSTKVTDLQVSTYVPALATFVTNNAASATSKGVEGTLEIAPATGFRLSSSIAYADVTYDDYPGAACLAGAPPSCTPATNNLAGYPLFGSSKWSGTVQGNYETSLGSGLRLALQGTMMFRSSFVSSFDYSPVYGIQHAYQKYDASIEIGSEDDRWTVALIGRNLTDKRTESFNYVFAGVVHALEEPRSIAIQTRLRF</sequence>
<dbReference type="InterPro" id="IPR036942">
    <property type="entry name" value="Beta-barrel_TonB_sf"/>
</dbReference>
<name>A0A292ZAY2_SPHSA</name>
<comment type="subcellular location">
    <subcellularLocation>
        <location evidence="1 11">Cell outer membrane</location>
        <topology evidence="1 11">Multi-pass membrane protein</topology>
    </subcellularLocation>
</comment>
<evidence type="ECO:0000313" key="15">
    <source>
        <dbReference type="EMBL" id="GAY19994.1"/>
    </source>
</evidence>
<dbReference type="RefSeq" id="WP_158230001.1">
    <property type="nucleotide sequence ID" value="NZ_BEWI01000030.1"/>
</dbReference>
<keyword evidence="3 11" id="KW-1134">Transmembrane beta strand</keyword>
<evidence type="ECO:0000313" key="16">
    <source>
        <dbReference type="Proteomes" id="UP000221538"/>
    </source>
</evidence>
<dbReference type="Pfam" id="PF00593">
    <property type="entry name" value="TonB_dep_Rec_b-barrel"/>
    <property type="match status" value="1"/>
</dbReference>
<dbReference type="Gene3D" id="2.40.170.20">
    <property type="entry name" value="TonB-dependent receptor, beta-barrel domain"/>
    <property type="match status" value="1"/>
</dbReference>
<keyword evidence="6" id="KW-0408">Iron</keyword>
<evidence type="ECO:0000256" key="10">
    <source>
        <dbReference type="ARBA" id="ARBA00023237"/>
    </source>
</evidence>
<dbReference type="Pfam" id="PF07715">
    <property type="entry name" value="Plug"/>
    <property type="match status" value="1"/>
</dbReference>
<keyword evidence="10 11" id="KW-0998">Cell outer membrane</keyword>
<gene>
    <name evidence="15" type="ORF">SFOMI_0516</name>
</gene>
<protein>
    <submittedName>
        <fullName evidence="15">Outer membrane receptor protein</fullName>
    </submittedName>
</protein>
<evidence type="ECO:0000256" key="9">
    <source>
        <dbReference type="ARBA" id="ARBA00023136"/>
    </source>
</evidence>
<evidence type="ECO:0000256" key="1">
    <source>
        <dbReference type="ARBA" id="ARBA00004571"/>
    </source>
</evidence>
<evidence type="ECO:0000259" key="14">
    <source>
        <dbReference type="Pfam" id="PF07715"/>
    </source>
</evidence>
<evidence type="ECO:0000256" key="5">
    <source>
        <dbReference type="ARBA" id="ARBA00022692"/>
    </source>
</evidence>
<keyword evidence="8 12" id="KW-0798">TonB box</keyword>
<keyword evidence="5 11" id="KW-0812">Transmembrane</keyword>
<evidence type="ECO:0000256" key="6">
    <source>
        <dbReference type="ARBA" id="ARBA00023004"/>
    </source>
</evidence>
<evidence type="ECO:0000256" key="12">
    <source>
        <dbReference type="RuleBase" id="RU003357"/>
    </source>
</evidence>
<proteinExistence type="inferred from homology"/>
<dbReference type="InterPro" id="IPR039426">
    <property type="entry name" value="TonB-dep_rcpt-like"/>
</dbReference>
<evidence type="ECO:0000256" key="3">
    <source>
        <dbReference type="ARBA" id="ARBA00022452"/>
    </source>
</evidence>
<evidence type="ECO:0000256" key="7">
    <source>
        <dbReference type="ARBA" id="ARBA00023065"/>
    </source>
</evidence>
<dbReference type="EMBL" id="BEWI01000030">
    <property type="protein sequence ID" value="GAY19994.1"/>
    <property type="molecule type" value="Genomic_DNA"/>
</dbReference>
<keyword evidence="15" id="KW-0675">Receptor</keyword>
<reference evidence="15 16" key="2">
    <citation type="journal article" date="2013" name="Environ. Sci. Technol.">
        <title>The 4-tert-butylphenol-utilizing bacterium Sphingobium fuliginis OMI can degrade bisphenols via phenolic ring hydroxylation and meta-cleavage pathway.</title>
        <authorList>
            <person name="Ogata Y."/>
            <person name="Goda S."/>
            <person name="Toyama T."/>
            <person name="Sei K."/>
            <person name="Ike M."/>
        </authorList>
    </citation>
    <scope>NUCLEOTIDE SEQUENCE [LARGE SCALE GENOMIC DNA]</scope>
    <source>
        <strain evidence="15 16">OMI</strain>
    </source>
</reference>
<evidence type="ECO:0000256" key="2">
    <source>
        <dbReference type="ARBA" id="ARBA00022448"/>
    </source>
</evidence>
<evidence type="ECO:0000256" key="4">
    <source>
        <dbReference type="ARBA" id="ARBA00022496"/>
    </source>
</evidence>
<dbReference type="PANTHER" id="PTHR32552:SF81">
    <property type="entry name" value="TONB-DEPENDENT OUTER MEMBRANE RECEPTOR"/>
    <property type="match status" value="1"/>
</dbReference>